<dbReference type="Proteomes" id="UP000230658">
    <property type="component" value="Unassembled WGS sequence"/>
</dbReference>
<proteinExistence type="predicted"/>
<reference evidence="3" key="1">
    <citation type="submission" date="2017-09" db="EMBL/GenBank/DDBJ databases">
        <title>Depth-based differentiation of microbial function through sediment-hosted aquifers and enrichment of novel symbionts in the deep terrestrial subsurface.</title>
        <authorList>
            <person name="Probst A.J."/>
            <person name="Ladd B."/>
            <person name="Jarett J.K."/>
            <person name="Geller-Mcgrath D.E."/>
            <person name="Sieber C.M.K."/>
            <person name="Emerson J.B."/>
            <person name="Anantharaman K."/>
            <person name="Thomas B.C."/>
            <person name="Malmstrom R."/>
            <person name="Stieglmeier M."/>
            <person name="Klingl A."/>
            <person name="Woyke T."/>
            <person name="Ryan C.M."/>
            <person name="Banfield J.F."/>
        </authorList>
    </citation>
    <scope>NUCLEOTIDE SEQUENCE [LARGE SCALE GENOMIC DNA]</scope>
</reference>
<gene>
    <name evidence="2" type="ORF">COZ26_01540</name>
</gene>
<evidence type="ECO:0000313" key="3">
    <source>
        <dbReference type="Proteomes" id="UP000230658"/>
    </source>
</evidence>
<feature type="domain" description="Glycosyl transferase family 1" evidence="1">
    <location>
        <begin position="2"/>
        <end position="64"/>
    </location>
</feature>
<dbReference type="AlphaFoldDB" id="A0A2M7MH98"/>
<organism evidence="2 3">
    <name type="scientific">Candidatus Kuenenbacteria bacterium CG_4_10_14_3_um_filter_39_14</name>
    <dbReference type="NCBI Taxonomy" id="1974614"/>
    <lineage>
        <taxon>Bacteria</taxon>
        <taxon>Candidatus Kueneniibacteriota</taxon>
    </lineage>
</organism>
<dbReference type="CDD" id="cd03801">
    <property type="entry name" value="GT4_PimA-like"/>
    <property type="match status" value="1"/>
</dbReference>
<sequence>NAIIEYMAAKLPVVATNVGGIPELIAHNWNGLLVESNNPDKLAESILVLLNDPGLAEKFGQNGRIFIEQHFELKRMVNEMESIYETLCPKQ</sequence>
<dbReference type="EMBL" id="PFJV01000036">
    <property type="protein sequence ID" value="PIX92488.1"/>
    <property type="molecule type" value="Genomic_DNA"/>
</dbReference>
<dbReference type="GO" id="GO:0016757">
    <property type="term" value="F:glycosyltransferase activity"/>
    <property type="evidence" value="ECO:0007669"/>
    <property type="project" value="InterPro"/>
</dbReference>
<dbReference type="Pfam" id="PF00534">
    <property type="entry name" value="Glycos_transf_1"/>
    <property type="match status" value="1"/>
</dbReference>
<dbReference type="SUPFAM" id="SSF53756">
    <property type="entry name" value="UDP-Glycosyltransferase/glycogen phosphorylase"/>
    <property type="match status" value="1"/>
</dbReference>
<feature type="non-terminal residue" evidence="2">
    <location>
        <position position="91"/>
    </location>
</feature>
<feature type="non-terminal residue" evidence="2">
    <location>
        <position position="1"/>
    </location>
</feature>
<comment type="caution">
    <text evidence="2">The sequence shown here is derived from an EMBL/GenBank/DDBJ whole genome shotgun (WGS) entry which is preliminary data.</text>
</comment>
<dbReference type="Gene3D" id="3.40.50.2000">
    <property type="entry name" value="Glycogen Phosphorylase B"/>
    <property type="match status" value="2"/>
</dbReference>
<dbReference type="InterPro" id="IPR001296">
    <property type="entry name" value="Glyco_trans_1"/>
</dbReference>
<evidence type="ECO:0000259" key="1">
    <source>
        <dbReference type="Pfam" id="PF00534"/>
    </source>
</evidence>
<accession>A0A2M7MH98</accession>
<name>A0A2M7MH98_9BACT</name>
<keyword evidence="2" id="KW-0808">Transferase</keyword>
<dbReference type="PANTHER" id="PTHR12526">
    <property type="entry name" value="GLYCOSYLTRANSFERASE"/>
    <property type="match status" value="1"/>
</dbReference>
<protein>
    <submittedName>
        <fullName evidence="2">Glycosyl transferase family 1</fullName>
    </submittedName>
</protein>
<evidence type="ECO:0000313" key="2">
    <source>
        <dbReference type="EMBL" id="PIX92488.1"/>
    </source>
</evidence>